<dbReference type="GO" id="GO:0035025">
    <property type="term" value="P:positive regulation of Rho protein signal transduction"/>
    <property type="evidence" value="ECO:0007669"/>
    <property type="project" value="TreeGrafter"/>
</dbReference>
<dbReference type="SUPFAM" id="SSF48065">
    <property type="entry name" value="DBL homology domain (DH-domain)"/>
    <property type="match status" value="1"/>
</dbReference>
<gene>
    <name evidence="3" type="ORF">scyTo_0009911</name>
</gene>
<feature type="non-terminal residue" evidence="3">
    <location>
        <position position="62"/>
    </location>
</feature>
<dbReference type="AlphaFoldDB" id="A0A401NW18"/>
<sequence length="62" mass="7655">MEDLQIYERYCRNKPRSESLWRQCSDCIFFQECQKKLEHKLGLDSYLLKPVQRITKYQLLLK</sequence>
<dbReference type="Gene3D" id="1.20.900.10">
    <property type="entry name" value="Dbl homology (DH) domain"/>
    <property type="match status" value="1"/>
</dbReference>
<dbReference type="EMBL" id="BFAA01004161">
    <property type="protein sequence ID" value="GCB65034.1"/>
    <property type="molecule type" value="Genomic_DNA"/>
</dbReference>
<feature type="domain" description="DH" evidence="2">
    <location>
        <begin position="1"/>
        <end position="62"/>
    </location>
</feature>
<dbReference type="PANTHER" id="PTHR22826">
    <property type="entry name" value="RHO GUANINE EXCHANGE FACTOR-RELATED"/>
    <property type="match status" value="1"/>
</dbReference>
<dbReference type="InterPro" id="IPR000219">
    <property type="entry name" value="DH_dom"/>
</dbReference>
<dbReference type="Proteomes" id="UP000288216">
    <property type="component" value="Unassembled WGS sequence"/>
</dbReference>
<dbReference type="GO" id="GO:0005737">
    <property type="term" value="C:cytoplasm"/>
    <property type="evidence" value="ECO:0007669"/>
    <property type="project" value="TreeGrafter"/>
</dbReference>
<dbReference type="GO" id="GO:0005085">
    <property type="term" value="F:guanyl-nucleotide exchange factor activity"/>
    <property type="evidence" value="ECO:0007669"/>
    <property type="project" value="UniProtKB-KW"/>
</dbReference>
<name>A0A401NW18_SCYTO</name>
<keyword evidence="4" id="KW-1185">Reference proteome</keyword>
<keyword evidence="1" id="KW-0344">Guanine-nucleotide releasing factor</keyword>
<evidence type="ECO:0000313" key="3">
    <source>
        <dbReference type="EMBL" id="GCB65034.1"/>
    </source>
</evidence>
<organism evidence="3 4">
    <name type="scientific">Scyliorhinus torazame</name>
    <name type="common">Cloudy catshark</name>
    <name type="synonym">Catulus torazame</name>
    <dbReference type="NCBI Taxonomy" id="75743"/>
    <lineage>
        <taxon>Eukaryota</taxon>
        <taxon>Metazoa</taxon>
        <taxon>Chordata</taxon>
        <taxon>Craniata</taxon>
        <taxon>Vertebrata</taxon>
        <taxon>Chondrichthyes</taxon>
        <taxon>Elasmobranchii</taxon>
        <taxon>Galeomorphii</taxon>
        <taxon>Galeoidea</taxon>
        <taxon>Carcharhiniformes</taxon>
        <taxon>Scyliorhinidae</taxon>
        <taxon>Scyliorhinus</taxon>
    </lineage>
</organism>
<protein>
    <recommendedName>
        <fullName evidence="2">DH domain-containing protein</fullName>
    </recommendedName>
</protein>
<dbReference type="InterPro" id="IPR051336">
    <property type="entry name" value="RhoGEF_Guanine_NuclExch_SF"/>
</dbReference>
<dbReference type="InterPro" id="IPR035899">
    <property type="entry name" value="DBL_dom_sf"/>
</dbReference>
<comment type="caution">
    <text evidence="3">The sequence shown here is derived from an EMBL/GenBank/DDBJ whole genome shotgun (WGS) entry which is preliminary data.</text>
</comment>
<evidence type="ECO:0000313" key="4">
    <source>
        <dbReference type="Proteomes" id="UP000288216"/>
    </source>
</evidence>
<evidence type="ECO:0000259" key="2">
    <source>
        <dbReference type="PROSITE" id="PS50010"/>
    </source>
</evidence>
<dbReference type="Pfam" id="PF00621">
    <property type="entry name" value="RhoGEF"/>
    <property type="match status" value="1"/>
</dbReference>
<evidence type="ECO:0000256" key="1">
    <source>
        <dbReference type="ARBA" id="ARBA00022658"/>
    </source>
</evidence>
<reference evidence="3 4" key="1">
    <citation type="journal article" date="2018" name="Nat. Ecol. Evol.">
        <title>Shark genomes provide insights into elasmobranch evolution and the origin of vertebrates.</title>
        <authorList>
            <person name="Hara Y"/>
            <person name="Yamaguchi K"/>
            <person name="Onimaru K"/>
            <person name="Kadota M"/>
            <person name="Koyanagi M"/>
            <person name="Keeley SD"/>
            <person name="Tatsumi K"/>
            <person name="Tanaka K"/>
            <person name="Motone F"/>
            <person name="Kageyama Y"/>
            <person name="Nozu R"/>
            <person name="Adachi N"/>
            <person name="Nishimura O"/>
            <person name="Nakagawa R"/>
            <person name="Tanegashima C"/>
            <person name="Kiyatake I"/>
            <person name="Matsumoto R"/>
            <person name="Murakumo K"/>
            <person name="Nishida K"/>
            <person name="Terakita A"/>
            <person name="Kuratani S"/>
            <person name="Sato K"/>
            <person name="Hyodo S Kuraku.S."/>
        </authorList>
    </citation>
    <scope>NUCLEOTIDE SEQUENCE [LARGE SCALE GENOMIC DNA]</scope>
</reference>
<dbReference type="PROSITE" id="PS50010">
    <property type="entry name" value="DH_2"/>
    <property type="match status" value="1"/>
</dbReference>
<dbReference type="OrthoDB" id="10004999at2759"/>
<dbReference type="PANTHER" id="PTHR22826:SF115">
    <property type="entry name" value="GUANINE NUCLEOTIDE EXCHANGE FACTOR DBS"/>
    <property type="match status" value="1"/>
</dbReference>
<accession>A0A401NW18</accession>
<dbReference type="STRING" id="75743.A0A401NW18"/>
<proteinExistence type="predicted"/>